<gene>
    <name evidence="3" type="ORF">B1C78_00110</name>
</gene>
<dbReference type="STRING" id="108003.B1C78_00110"/>
<dbReference type="Gene3D" id="1.10.530.10">
    <property type="match status" value="1"/>
</dbReference>
<comment type="caution">
    <text evidence="3">The sequence shown here is derived from an EMBL/GenBank/DDBJ whole genome shotgun (WGS) entry which is preliminary data.</text>
</comment>
<dbReference type="SUPFAM" id="SSF53955">
    <property type="entry name" value="Lysozyme-like"/>
    <property type="match status" value="1"/>
</dbReference>
<comment type="similarity">
    <text evidence="1">Belongs to the transglycosylase Slt family.</text>
</comment>
<evidence type="ECO:0000256" key="1">
    <source>
        <dbReference type="ARBA" id="ARBA00007734"/>
    </source>
</evidence>
<dbReference type="Proteomes" id="UP000189462">
    <property type="component" value="Unassembled WGS sequence"/>
</dbReference>
<dbReference type="InterPro" id="IPR008258">
    <property type="entry name" value="Transglycosylase_SLT_dom_1"/>
</dbReference>
<reference evidence="3 4" key="1">
    <citation type="submission" date="2017-02" db="EMBL/GenBank/DDBJ databases">
        <title>Genomic diversity within the haloalkaliphilic genus Thioalkalivibrio.</title>
        <authorList>
            <person name="Ahn A.-C."/>
            <person name="Meier-Kolthoff J."/>
            <person name="Overmars L."/>
            <person name="Richter M."/>
            <person name="Woyke T."/>
            <person name="Sorokin D.Y."/>
            <person name="Muyzer G."/>
        </authorList>
    </citation>
    <scope>NUCLEOTIDE SEQUENCE [LARGE SCALE GENOMIC DNA]</scope>
    <source>
        <strain evidence="3 4">ALJD</strain>
    </source>
</reference>
<dbReference type="OrthoDB" id="92254at2"/>
<organism evidence="3 4">
    <name type="scientific">Thioalkalivibrio denitrificans</name>
    <dbReference type="NCBI Taxonomy" id="108003"/>
    <lineage>
        <taxon>Bacteria</taxon>
        <taxon>Pseudomonadati</taxon>
        <taxon>Pseudomonadota</taxon>
        <taxon>Gammaproteobacteria</taxon>
        <taxon>Chromatiales</taxon>
        <taxon>Ectothiorhodospiraceae</taxon>
        <taxon>Thioalkalivibrio</taxon>
    </lineage>
</organism>
<dbReference type="PANTHER" id="PTHR37423">
    <property type="entry name" value="SOLUBLE LYTIC MUREIN TRANSGLYCOSYLASE-RELATED"/>
    <property type="match status" value="1"/>
</dbReference>
<protein>
    <submittedName>
        <fullName evidence="3">Lytic transglycosylase</fullName>
    </submittedName>
</protein>
<dbReference type="AlphaFoldDB" id="A0A1V3NUI7"/>
<dbReference type="Pfam" id="PF01464">
    <property type="entry name" value="SLT"/>
    <property type="match status" value="1"/>
</dbReference>
<dbReference type="CDD" id="cd00254">
    <property type="entry name" value="LT-like"/>
    <property type="match status" value="1"/>
</dbReference>
<evidence type="ECO:0000313" key="4">
    <source>
        <dbReference type="Proteomes" id="UP000189462"/>
    </source>
</evidence>
<accession>A0A1V3NUI7</accession>
<dbReference type="InterPro" id="IPR023346">
    <property type="entry name" value="Lysozyme-like_dom_sf"/>
</dbReference>
<keyword evidence="4" id="KW-1185">Reference proteome</keyword>
<dbReference type="EMBL" id="MVBK01000001">
    <property type="protein sequence ID" value="OOG28787.1"/>
    <property type="molecule type" value="Genomic_DNA"/>
</dbReference>
<evidence type="ECO:0000259" key="2">
    <source>
        <dbReference type="Pfam" id="PF01464"/>
    </source>
</evidence>
<dbReference type="PANTHER" id="PTHR37423:SF2">
    <property type="entry name" value="MEMBRANE-BOUND LYTIC MUREIN TRANSGLYCOSYLASE C"/>
    <property type="match status" value="1"/>
</dbReference>
<evidence type="ECO:0000313" key="3">
    <source>
        <dbReference type="EMBL" id="OOG28787.1"/>
    </source>
</evidence>
<sequence length="214" mass="23673">MRLIHRSGISRLPLGLALLLVLAPPLLAQNQIHVHRQPDGTMLFTDRRVMGPDYAYIRSYGRPTASHSCNGITPAVLARRAEPYTAAVHDFANHYGVDPQLVKAVITVESCFDRFAVSRVGARGLMQLMPGTADELGVRDSFDAVDNIRGGVRYLHRMLQQFDQDVTLALAAYNAGPGAVQRHEGVPPFRETQNYIVRVMDHYQRLADASAAAR</sequence>
<dbReference type="RefSeq" id="WP_077277119.1">
    <property type="nucleotide sequence ID" value="NZ_MVBK01000001.1"/>
</dbReference>
<name>A0A1V3NUI7_9GAMM</name>
<feature type="domain" description="Transglycosylase SLT" evidence="2">
    <location>
        <begin position="92"/>
        <end position="195"/>
    </location>
</feature>
<proteinExistence type="inferred from homology"/>